<feature type="compositionally biased region" description="Low complexity" evidence="9">
    <location>
        <begin position="656"/>
        <end position="675"/>
    </location>
</feature>
<dbReference type="OrthoDB" id="10004596at2759"/>
<dbReference type="InterPro" id="IPR035892">
    <property type="entry name" value="C2_domain_sf"/>
</dbReference>
<sequence>MMWTFLTFLLGVLTGVALVCGGVWYILSFFFIDPDAPDGKNIKDAKLGLPKPAEPTSVTFQLPPALVSKISDDSFKSKESCWAINFVLYFLFRELRNSEGIRRWVLRKLSLEFEELLATTVLGKFFSSISIQNVDVGQNFPILSWLKTSKVELHPVFKNISTLDILVDLEYAGGFQFSIQAETHLRHSAYLSVQFNGVKGQARLQFATEPYAHWSFSFAENPDIDISVVSQLYGKSFSHITSIIASQLKRSVRKKHTLPMYKIRYKPFFTRVENIIAALVPNSAPRAEMKGNLTVTLIECRGLMSTLLDGNVYSTLALGDFDWVAAYVDDNNGTISLVRDLVYVKTERREANLDFTLGMGSEFPVVESLTSCSTKSESSQAKQQHLEFEVGDEILAVDGKKVATVKQCIKNFKYSTSMKVIWRIRRKHYPTMLQKVKESVVLEETPETNTSSTTPTEQVSPTSSTNNPLAQSSGSTVEATTSSSVTTGGILPHKPIGSIEPSASSTSNTSVTTTATKKEKMELPIISTSSATPQQPIITTTNVVFSASDPRSITFIPRRRSSTIPSQENTSSVVDSGLCSSNSESTTVPAELKSERPSGYGFRNSLCDSRQCYVVRTADIACSRDPIFTEQFDLKVEDSHRFLNLAVWSAKNSLEPTTSSNNTIPPSSSPTSSPSKRSKTALANLASITFNNDRLIGTLSIPIADVIAECSTTGMGYFVKDYYLRSPDGNATEAKDNLITTHSGFEPHMCYGKISLSFLFKSDEDVASKRRDSTDSVSSSALAVHPIEIATDALSETNSSPTEEYQSHQFVRTNFRCATICDYCNKKIWLKEAFACRTCHMKCHKKCNDRCIANTICRGEGFYPSIPNLRSSHITPEIITTGDDDQITVLGDDGNSDNGSLSNYSMRSLQPSSPASTSSTPVASNGVRRRTLGGLIVSAVQNRSAQLTMRRTGSATNLLSPNQNSNSISKSLPPSPKASPTTSRKASSNSVCGMTPQSSQDINPFEVLSAGGFGSSEEDINAAVDHLIQNPNDDLVAMAKETGRDVYSDLSLSERKQKLNHVLNRLQEDIDLMSTKRQELMSLPGTSRMDEICACDERVQALAILMLFYCSGLQQVQDLEEMEKESDDTQLLISLDANDDENEMETE</sequence>
<gene>
    <name evidence="12" type="ORF">Fcan01_21179</name>
</gene>
<evidence type="ECO:0000256" key="5">
    <source>
        <dbReference type="ARBA" id="ARBA00023055"/>
    </source>
</evidence>
<dbReference type="Pfam" id="PF00130">
    <property type="entry name" value="C1_1"/>
    <property type="match status" value="1"/>
</dbReference>
<feature type="domain" description="Phorbol-ester/DAG-type" evidence="10">
    <location>
        <begin position="807"/>
        <end position="857"/>
    </location>
</feature>
<evidence type="ECO:0000256" key="3">
    <source>
        <dbReference type="ARBA" id="ARBA00022723"/>
    </source>
</evidence>
<dbReference type="Gene3D" id="2.60.40.150">
    <property type="entry name" value="C2 domain"/>
    <property type="match status" value="1"/>
</dbReference>
<dbReference type="PROSITE" id="PS00479">
    <property type="entry name" value="ZF_DAG_PE_1"/>
    <property type="match status" value="1"/>
</dbReference>
<feature type="compositionally biased region" description="Polar residues" evidence="9">
    <location>
        <begin position="954"/>
        <end position="963"/>
    </location>
</feature>
<feature type="compositionally biased region" description="Acidic residues" evidence="9">
    <location>
        <begin position="1137"/>
        <end position="1147"/>
    </location>
</feature>
<evidence type="ECO:0000256" key="7">
    <source>
        <dbReference type="ARBA" id="ARBA00023136"/>
    </source>
</evidence>
<evidence type="ECO:0000256" key="2">
    <source>
        <dbReference type="ARBA" id="ARBA00022448"/>
    </source>
</evidence>
<dbReference type="PANTHER" id="PTHR21519">
    <property type="entry name" value="PDZ DOMAIN-CONTAINING PROTEIN 8"/>
    <property type="match status" value="1"/>
</dbReference>
<keyword evidence="6" id="KW-0446">Lipid-binding</keyword>
<feature type="compositionally biased region" description="Polar residues" evidence="9">
    <location>
        <begin position="458"/>
        <end position="471"/>
    </location>
</feature>
<evidence type="ECO:0000313" key="12">
    <source>
        <dbReference type="EMBL" id="OXA44086.1"/>
    </source>
</evidence>
<dbReference type="GO" id="GO:1990456">
    <property type="term" value="P:mitochondrion-endoplasmic reticulum membrane tethering"/>
    <property type="evidence" value="ECO:0007669"/>
    <property type="project" value="InterPro"/>
</dbReference>
<dbReference type="PROSITE" id="PS50081">
    <property type="entry name" value="ZF_DAG_PE_2"/>
    <property type="match status" value="1"/>
</dbReference>
<feature type="compositionally biased region" description="Low complexity" evidence="9">
    <location>
        <begin position="964"/>
        <end position="983"/>
    </location>
</feature>
<feature type="compositionally biased region" description="Low complexity" evidence="9">
    <location>
        <begin position="911"/>
        <end position="924"/>
    </location>
</feature>
<accession>A0A226DIR9</accession>
<feature type="compositionally biased region" description="Polar residues" evidence="9">
    <location>
        <begin position="984"/>
        <end position="1000"/>
    </location>
</feature>
<keyword evidence="7" id="KW-0472">Membrane</keyword>
<evidence type="ECO:0000259" key="10">
    <source>
        <dbReference type="PROSITE" id="PS50081"/>
    </source>
</evidence>
<feature type="region of interest" description="Disordered" evidence="9">
    <location>
        <begin position="954"/>
        <end position="1000"/>
    </location>
</feature>
<dbReference type="GO" id="GO:0005739">
    <property type="term" value="C:mitochondrion"/>
    <property type="evidence" value="ECO:0007669"/>
    <property type="project" value="GOC"/>
</dbReference>
<evidence type="ECO:0000256" key="6">
    <source>
        <dbReference type="ARBA" id="ARBA00023121"/>
    </source>
</evidence>
<dbReference type="Gene3D" id="3.30.60.20">
    <property type="match status" value="1"/>
</dbReference>
<comment type="caution">
    <text evidence="12">The sequence shown here is derived from an EMBL/GenBank/DDBJ whole genome shotgun (WGS) entry which is preliminary data.</text>
</comment>
<evidence type="ECO:0000256" key="8">
    <source>
        <dbReference type="SAM" id="Coils"/>
    </source>
</evidence>
<dbReference type="GO" id="GO:0044233">
    <property type="term" value="C:mitochondria-associated endoplasmic reticulum membrane contact site"/>
    <property type="evidence" value="ECO:0007669"/>
    <property type="project" value="InterPro"/>
</dbReference>
<feature type="region of interest" description="Disordered" evidence="9">
    <location>
        <begin position="884"/>
        <end position="927"/>
    </location>
</feature>
<dbReference type="EMBL" id="LNIX01000020">
    <property type="protein sequence ID" value="OXA44086.1"/>
    <property type="molecule type" value="Genomic_DNA"/>
</dbReference>
<dbReference type="Proteomes" id="UP000198287">
    <property type="component" value="Unassembled WGS sequence"/>
</dbReference>
<dbReference type="InterPro" id="IPR031468">
    <property type="entry name" value="SMP_LBD"/>
</dbReference>
<keyword evidence="13" id="KW-1185">Reference proteome</keyword>
<feature type="domain" description="SMP-LTD" evidence="11">
    <location>
        <begin position="76"/>
        <end position="267"/>
    </location>
</feature>
<feature type="region of interest" description="Disordered" evidence="9">
    <location>
        <begin position="562"/>
        <end position="595"/>
    </location>
</feature>
<feature type="compositionally biased region" description="Low complexity" evidence="9">
    <location>
        <begin position="472"/>
        <end position="489"/>
    </location>
</feature>
<feature type="compositionally biased region" description="Low complexity" evidence="9">
    <location>
        <begin position="447"/>
        <end position="457"/>
    </location>
</feature>
<proteinExistence type="predicted"/>
<dbReference type="AlphaFoldDB" id="A0A226DIR9"/>
<evidence type="ECO:0000256" key="4">
    <source>
        <dbReference type="ARBA" id="ARBA00022833"/>
    </source>
</evidence>
<keyword evidence="3" id="KW-0479">Metal-binding</keyword>
<feature type="region of interest" description="Disordered" evidence="9">
    <location>
        <begin position="1124"/>
        <end position="1147"/>
    </location>
</feature>
<organism evidence="12 13">
    <name type="scientific">Folsomia candida</name>
    <name type="common">Springtail</name>
    <dbReference type="NCBI Taxonomy" id="158441"/>
    <lineage>
        <taxon>Eukaryota</taxon>
        <taxon>Metazoa</taxon>
        <taxon>Ecdysozoa</taxon>
        <taxon>Arthropoda</taxon>
        <taxon>Hexapoda</taxon>
        <taxon>Collembola</taxon>
        <taxon>Entomobryomorpha</taxon>
        <taxon>Isotomoidea</taxon>
        <taxon>Isotomidae</taxon>
        <taxon>Proisotominae</taxon>
        <taxon>Folsomia</taxon>
    </lineage>
</organism>
<dbReference type="Pfam" id="PF26547">
    <property type="entry name" value="PDZD8_N"/>
    <property type="match status" value="1"/>
</dbReference>
<feature type="region of interest" description="Disordered" evidence="9">
    <location>
        <begin position="440"/>
        <end position="517"/>
    </location>
</feature>
<dbReference type="InterPro" id="IPR039275">
    <property type="entry name" value="PDZD8"/>
</dbReference>
<dbReference type="SMART" id="SM00109">
    <property type="entry name" value="C1"/>
    <property type="match status" value="1"/>
</dbReference>
<dbReference type="GO" id="GO:0051560">
    <property type="term" value="P:mitochondrial calcium ion homeostasis"/>
    <property type="evidence" value="ECO:0007669"/>
    <property type="project" value="InterPro"/>
</dbReference>
<feature type="region of interest" description="Disordered" evidence="9">
    <location>
        <begin position="654"/>
        <end position="678"/>
    </location>
</feature>
<keyword evidence="5" id="KW-0445">Lipid transport</keyword>
<dbReference type="OMA" id="TEPIIGH"/>
<keyword evidence="2" id="KW-0813">Transport</keyword>
<dbReference type="InterPro" id="IPR046349">
    <property type="entry name" value="C1-like_sf"/>
</dbReference>
<reference evidence="12 13" key="1">
    <citation type="submission" date="2015-12" db="EMBL/GenBank/DDBJ databases">
        <title>The genome of Folsomia candida.</title>
        <authorList>
            <person name="Faddeeva A."/>
            <person name="Derks M.F."/>
            <person name="Anvar Y."/>
            <person name="Smit S."/>
            <person name="Van Straalen N."/>
            <person name="Roelofs D."/>
        </authorList>
    </citation>
    <scope>NUCLEOTIDE SEQUENCE [LARGE SCALE GENOMIC DNA]</scope>
    <source>
        <strain evidence="12 13">VU population</strain>
        <tissue evidence="12">Whole body</tissue>
    </source>
</reference>
<protein>
    <submittedName>
        <fullName evidence="12">PDZ domain-containing protein 8</fullName>
    </submittedName>
</protein>
<dbReference type="CDD" id="cd20825">
    <property type="entry name" value="C1_PDZD8"/>
    <property type="match status" value="1"/>
</dbReference>
<dbReference type="CDD" id="cd21674">
    <property type="entry name" value="SMP_PDZD8"/>
    <property type="match status" value="1"/>
</dbReference>
<dbReference type="InterPro" id="IPR058801">
    <property type="entry name" value="PDZD8_N"/>
</dbReference>
<feature type="coiled-coil region" evidence="8">
    <location>
        <begin position="1056"/>
        <end position="1083"/>
    </location>
</feature>
<dbReference type="GO" id="GO:0006869">
    <property type="term" value="P:lipid transport"/>
    <property type="evidence" value="ECO:0007669"/>
    <property type="project" value="UniProtKB-KW"/>
</dbReference>
<evidence type="ECO:0000259" key="11">
    <source>
        <dbReference type="PROSITE" id="PS51847"/>
    </source>
</evidence>
<keyword evidence="8" id="KW-0175">Coiled coil</keyword>
<name>A0A226DIR9_FOLCA</name>
<keyword evidence="4" id="KW-0862">Zinc</keyword>
<evidence type="ECO:0000256" key="1">
    <source>
        <dbReference type="ARBA" id="ARBA00004370"/>
    </source>
</evidence>
<dbReference type="PANTHER" id="PTHR21519:SF1">
    <property type="entry name" value="PDZ DOMAIN-CONTAINING PROTEIN 8"/>
    <property type="match status" value="1"/>
</dbReference>
<feature type="compositionally biased region" description="Polar residues" evidence="9">
    <location>
        <begin position="562"/>
        <end position="588"/>
    </location>
</feature>
<dbReference type="SUPFAM" id="SSF57889">
    <property type="entry name" value="Cysteine-rich domain"/>
    <property type="match status" value="1"/>
</dbReference>
<dbReference type="GO" id="GO:0016020">
    <property type="term" value="C:membrane"/>
    <property type="evidence" value="ECO:0007669"/>
    <property type="project" value="UniProtKB-SubCell"/>
</dbReference>
<dbReference type="STRING" id="158441.A0A226DIR9"/>
<feature type="compositionally biased region" description="Polar residues" evidence="9">
    <location>
        <begin position="896"/>
        <end position="910"/>
    </location>
</feature>
<dbReference type="GO" id="GO:0008289">
    <property type="term" value="F:lipid binding"/>
    <property type="evidence" value="ECO:0007669"/>
    <property type="project" value="UniProtKB-KW"/>
</dbReference>
<dbReference type="PROSITE" id="PS51847">
    <property type="entry name" value="SMP"/>
    <property type="match status" value="1"/>
</dbReference>
<evidence type="ECO:0000256" key="9">
    <source>
        <dbReference type="SAM" id="MobiDB-lite"/>
    </source>
</evidence>
<dbReference type="GO" id="GO:0046872">
    <property type="term" value="F:metal ion binding"/>
    <property type="evidence" value="ECO:0007669"/>
    <property type="project" value="UniProtKB-KW"/>
</dbReference>
<evidence type="ECO:0000313" key="13">
    <source>
        <dbReference type="Proteomes" id="UP000198287"/>
    </source>
</evidence>
<dbReference type="InterPro" id="IPR002219">
    <property type="entry name" value="PKC_DAG/PE"/>
</dbReference>
<comment type="subcellular location">
    <subcellularLocation>
        <location evidence="1">Membrane</location>
    </subcellularLocation>
</comment>
<feature type="compositionally biased region" description="Low complexity" evidence="9">
    <location>
        <begin position="502"/>
        <end position="515"/>
    </location>
</feature>